<dbReference type="Proteomes" id="UP000218896">
    <property type="component" value="Unassembled WGS sequence"/>
</dbReference>
<feature type="transmembrane region" description="Helical" evidence="8">
    <location>
        <begin position="220"/>
        <end position="238"/>
    </location>
</feature>
<evidence type="ECO:0000313" key="10">
    <source>
        <dbReference type="EMBL" id="PAU82096.1"/>
    </source>
</evidence>
<keyword evidence="6 8" id="KW-0472">Membrane</keyword>
<feature type="transmembrane region" description="Helical" evidence="8">
    <location>
        <begin position="145"/>
        <end position="163"/>
    </location>
</feature>
<accession>A0A2A2F9I0</accession>
<comment type="function">
    <text evidence="7">Part of the tripartite ATP-independent periplasmic (TRAP) transport system.</text>
</comment>
<evidence type="ECO:0000256" key="2">
    <source>
        <dbReference type="ARBA" id="ARBA00022475"/>
    </source>
</evidence>
<feature type="domain" description="TRAP C4-dicarboxylate transport system permease DctM subunit" evidence="9">
    <location>
        <begin position="289"/>
        <end position="682"/>
    </location>
</feature>
<evidence type="ECO:0000256" key="4">
    <source>
        <dbReference type="ARBA" id="ARBA00022692"/>
    </source>
</evidence>
<dbReference type="RefSeq" id="WP_095616192.1">
    <property type="nucleotide sequence ID" value="NZ_NSKD01000001.1"/>
</dbReference>
<proteinExistence type="predicted"/>
<dbReference type="AlphaFoldDB" id="A0A2A2F9I0"/>
<evidence type="ECO:0000256" key="7">
    <source>
        <dbReference type="RuleBase" id="RU369079"/>
    </source>
</evidence>
<evidence type="ECO:0000256" key="1">
    <source>
        <dbReference type="ARBA" id="ARBA00004429"/>
    </source>
</evidence>
<comment type="subcellular location">
    <subcellularLocation>
        <location evidence="1 7">Cell inner membrane</location>
        <topology evidence="1 7">Multi-pass membrane protein</topology>
    </subcellularLocation>
</comment>
<protein>
    <submittedName>
        <fullName evidence="10">C4-dicarboxylate ABC transporter</fullName>
    </submittedName>
</protein>
<evidence type="ECO:0000256" key="8">
    <source>
        <dbReference type="SAM" id="Phobius"/>
    </source>
</evidence>
<organism evidence="10 11">
    <name type="scientific">Halovibrio salipaludis</name>
    <dbReference type="NCBI Taxonomy" id="2032626"/>
    <lineage>
        <taxon>Bacteria</taxon>
        <taxon>Pseudomonadati</taxon>
        <taxon>Pseudomonadota</taxon>
        <taxon>Gammaproteobacteria</taxon>
        <taxon>Oceanospirillales</taxon>
        <taxon>Halomonadaceae</taxon>
        <taxon>Halovibrio</taxon>
    </lineage>
</organism>
<feature type="transmembrane region" description="Helical" evidence="8">
    <location>
        <begin position="484"/>
        <end position="501"/>
    </location>
</feature>
<dbReference type="EMBL" id="NSKD01000001">
    <property type="protein sequence ID" value="PAU82096.1"/>
    <property type="molecule type" value="Genomic_DNA"/>
</dbReference>
<feature type="transmembrane region" description="Helical" evidence="8">
    <location>
        <begin position="451"/>
        <end position="472"/>
    </location>
</feature>
<dbReference type="PANTHER" id="PTHR33362:SF2">
    <property type="entry name" value="TRAP TRANSPORTER LARGE PERMEASE PROTEIN"/>
    <property type="match status" value="1"/>
</dbReference>
<sequence>MGLPRRTGIEWFSSLPACLILLLFVFFATTTDFHNKALQLGEYFWSGYYQLREDPERPDCNPMVDIESEVDRVAERRMDDEIAGLLGESEVDRKAVRRSVIAAQRACEAAHLQYQATKERITTPVRLYRSMEQGLAELTAVGLNWQRPLLILLVAICAATATLGRHQIAIRGIETRTDYRVSYSAQTIANLMLLASSWIYRNHVHQAMDVVPPARDMLNLLWVLCFAVLSAASVYRLLREPTDLRTGGSIPQALTTIPLYSVMCFISGAYFLSFGYMQGIGVYLGALMEHAEIFVNVALYVWAGMMLKQTRVATLVFDVFRPLRMPPELLATVAVVVAAIPTAYTGASGIFVIAAGAVIYHELRSAGARRQLALAATAMSGSMGVVLRPCLLVVVIAMLNREVTTDELFSWGAIVFALSAVLFFLVTMLVNRQSEMRLAPMGEAIPEMLQALRPLIPYALVVAAVVLAYSWGLGVGLDEFSAPRILPVMLLSILVFEAIRFRGRALPQTAGGQAHSGFEPSLRHATSDTTAEIGALLLLFGLSISLGGVIERAELMGLFPDSVASPWLAMGLMVLLLVGLGMIMDAFGAVILVSATVASFAYQSGIDPVHFWMVTLVAFELGYLTPPVSLNHLLTRQVVGDEEVRLARTEASGGSFYQRHERIVMPMVVMGTALVLVAFVPLLLYAL</sequence>
<keyword evidence="7" id="KW-0813">Transport</keyword>
<reference evidence="10 11" key="1">
    <citation type="submission" date="2017-08" db="EMBL/GenBank/DDBJ databases">
        <title>Halovibrio sewagensis sp. nov., isolated from wastewater of high salinity.</title>
        <authorList>
            <person name="Dong X."/>
            <person name="Zhang G."/>
        </authorList>
    </citation>
    <scope>NUCLEOTIDE SEQUENCE [LARGE SCALE GENOMIC DNA]</scope>
    <source>
        <strain evidence="10 11">YL5-2</strain>
    </source>
</reference>
<comment type="caution">
    <text evidence="10">The sequence shown here is derived from an EMBL/GenBank/DDBJ whole genome shotgun (WGS) entry which is preliminary data.</text>
</comment>
<keyword evidence="2" id="KW-1003">Cell membrane</keyword>
<dbReference type="OrthoDB" id="9796052at2"/>
<feature type="transmembrane region" description="Helical" evidence="8">
    <location>
        <begin position="533"/>
        <end position="550"/>
    </location>
</feature>
<evidence type="ECO:0000313" key="11">
    <source>
        <dbReference type="Proteomes" id="UP000218896"/>
    </source>
</evidence>
<evidence type="ECO:0000256" key="6">
    <source>
        <dbReference type="ARBA" id="ARBA00023136"/>
    </source>
</evidence>
<dbReference type="GO" id="GO:0005886">
    <property type="term" value="C:plasma membrane"/>
    <property type="evidence" value="ECO:0007669"/>
    <property type="project" value="UniProtKB-SubCell"/>
</dbReference>
<feature type="transmembrane region" description="Helical" evidence="8">
    <location>
        <begin position="12"/>
        <end position="30"/>
    </location>
</feature>
<gene>
    <name evidence="10" type="ORF">CK501_02810</name>
</gene>
<feature type="transmembrane region" description="Helical" evidence="8">
    <location>
        <begin position="408"/>
        <end position="430"/>
    </location>
</feature>
<feature type="transmembrane region" description="Helical" evidence="8">
    <location>
        <begin position="372"/>
        <end position="396"/>
    </location>
</feature>
<keyword evidence="11" id="KW-1185">Reference proteome</keyword>
<dbReference type="Pfam" id="PF06808">
    <property type="entry name" value="DctM"/>
    <property type="match status" value="1"/>
</dbReference>
<name>A0A2A2F9I0_9GAMM</name>
<feature type="transmembrane region" description="Helical" evidence="8">
    <location>
        <begin position="663"/>
        <end position="686"/>
    </location>
</feature>
<dbReference type="GO" id="GO:0022857">
    <property type="term" value="F:transmembrane transporter activity"/>
    <property type="evidence" value="ECO:0007669"/>
    <property type="project" value="UniProtKB-UniRule"/>
</dbReference>
<dbReference type="PANTHER" id="PTHR33362">
    <property type="entry name" value="SIALIC ACID TRAP TRANSPORTER PERMEASE PROTEIN SIAT-RELATED"/>
    <property type="match status" value="1"/>
</dbReference>
<evidence type="ECO:0000256" key="5">
    <source>
        <dbReference type="ARBA" id="ARBA00022989"/>
    </source>
</evidence>
<evidence type="ECO:0000259" key="9">
    <source>
        <dbReference type="Pfam" id="PF06808"/>
    </source>
</evidence>
<keyword evidence="5 8" id="KW-1133">Transmembrane helix</keyword>
<keyword evidence="3 7" id="KW-0997">Cell inner membrane</keyword>
<evidence type="ECO:0000256" key="3">
    <source>
        <dbReference type="ARBA" id="ARBA00022519"/>
    </source>
</evidence>
<dbReference type="InterPro" id="IPR004681">
    <property type="entry name" value="TRAP_DctM"/>
</dbReference>
<feature type="transmembrane region" description="Helical" evidence="8">
    <location>
        <begin position="259"/>
        <end position="277"/>
    </location>
</feature>
<keyword evidence="4 8" id="KW-0812">Transmembrane</keyword>
<feature type="transmembrane region" description="Helical" evidence="8">
    <location>
        <begin position="329"/>
        <end position="360"/>
    </location>
</feature>
<dbReference type="InterPro" id="IPR010656">
    <property type="entry name" value="DctM"/>
</dbReference>